<keyword evidence="6 11" id="KW-1133">Transmembrane helix</keyword>
<dbReference type="EMBL" id="CP014844">
    <property type="protein sequence ID" value="AMR78926.1"/>
    <property type="molecule type" value="Genomic_DNA"/>
</dbReference>
<dbReference type="GO" id="GO:0007165">
    <property type="term" value="P:signal transduction"/>
    <property type="evidence" value="ECO:0007669"/>
    <property type="project" value="UniProtKB-KW"/>
</dbReference>
<evidence type="ECO:0000256" key="6">
    <source>
        <dbReference type="ARBA" id="ARBA00022989"/>
    </source>
</evidence>
<evidence type="ECO:0000256" key="11">
    <source>
        <dbReference type="SAM" id="Phobius"/>
    </source>
</evidence>
<dbReference type="PANTHER" id="PTHR43531">
    <property type="entry name" value="PROTEIN ICFG"/>
    <property type="match status" value="1"/>
</dbReference>
<evidence type="ECO:0000313" key="14">
    <source>
        <dbReference type="Proteomes" id="UP000075238"/>
    </source>
</evidence>
<evidence type="ECO:0000256" key="7">
    <source>
        <dbReference type="ARBA" id="ARBA00023136"/>
    </source>
</evidence>
<dbReference type="InterPro" id="IPR051310">
    <property type="entry name" value="MCP_chemotaxis"/>
</dbReference>
<dbReference type="FunFam" id="1.10.287.950:FF:000001">
    <property type="entry name" value="Methyl-accepting chemotaxis sensory transducer"/>
    <property type="match status" value="1"/>
</dbReference>
<dbReference type="InterPro" id="IPR003122">
    <property type="entry name" value="Tar_rcpt_lig-bd"/>
</dbReference>
<keyword evidence="8 10" id="KW-0807">Transducer</keyword>
<reference evidence="13 14" key="1">
    <citation type="submission" date="2016-03" db="EMBL/GenBank/DDBJ databases">
        <title>Complete genome sequence of a novel chlorpyrifos degrading bacterium, Cupriavidus nantongensis sp. X1.</title>
        <authorList>
            <person name="Fang L."/>
        </authorList>
    </citation>
    <scope>NUCLEOTIDE SEQUENCE [LARGE SCALE GENOMIC DNA]</scope>
    <source>
        <strain evidence="13 14">X1</strain>
    </source>
</reference>
<feature type="domain" description="Methyl-accepting transducer" evidence="12">
    <location>
        <begin position="281"/>
        <end position="510"/>
    </location>
</feature>
<organism evidence="13 14">
    <name type="scientific">Cupriavidus nantongensis</name>
    <dbReference type="NCBI Taxonomy" id="1796606"/>
    <lineage>
        <taxon>Bacteria</taxon>
        <taxon>Pseudomonadati</taxon>
        <taxon>Pseudomonadota</taxon>
        <taxon>Betaproteobacteria</taxon>
        <taxon>Burkholderiales</taxon>
        <taxon>Burkholderiaceae</taxon>
        <taxon>Cupriavidus</taxon>
    </lineage>
</organism>
<keyword evidence="7 11" id="KW-0472">Membrane</keyword>
<dbReference type="PANTHER" id="PTHR43531:SF14">
    <property type="entry name" value="METHYL-ACCEPTING CHEMOTAXIS PROTEIN I-RELATED"/>
    <property type="match status" value="1"/>
</dbReference>
<dbReference type="Pfam" id="PF00015">
    <property type="entry name" value="MCPsignal"/>
    <property type="match status" value="1"/>
</dbReference>
<dbReference type="SUPFAM" id="SSF58104">
    <property type="entry name" value="Methyl-accepting chemotaxis protein (MCP) signaling domain"/>
    <property type="match status" value="1"/>
</dbReference>
<dbReference type="Proteomes" id="UP000075238">
    <property type="component" value="Chromosome 1"/>
</dbReference>
<evidence type="ECO:0000256" key="2">
    <source>
        <dbReference type="ARBA" id="ARBA00022475"/>
    </source>
</evidence>
<dbReference type="Pfam" id="PF02203">
    <property type="entry name" value="TarH"/>
    <property type="match status" value="1"/>
</dbReference>
<evidence type="ECO:0000256" key="1">
    <source>
        <dbReference type="ARBA" id="ARBA00004429"/>
    </source>
</evidence>
<dbReference type="SMART" id="SM00283">
    <property type="entry name" value="MA"/>
    <property type="match status" value="1"/>
</dbReference>
<dbReference type="SUPFAM" id="SSF47170">
    <property type="entry name" value="Aspartate receptor, ligand-binding domain"/>
    <property type="match status" value="1"/>
</dbReference>
<dbReference type="PROSITE" id="PS50111">
    <property type="entry name" value="CHEMOTAXIS_TRANSDUC_2"/>
    <property type="match status" value="1"/>
</dbReference>
<comment type="subcellular location">
    <subcellularLocation>
        <location evidence="1">Cell inner membrane</location>
        <topology evidence="1">Multi-pass membrane protein</topology>
    </subcellularLocation>
</comment>
<keyword evidence="5 11" id="KW-0812">Transmembrane</keyword>
<comment type="similarity">
    <text evidence="9">Belongs to the methyl-accepting chemotaxis (MCP) protein family.</text>
</comment>
<dbReference type="InterPro" id="IPR004089">
    <property type="entry name" value="MCPsignal_dom"/>
</dbReference>
<name>A0A142JLG4_9BURK</name>
<dbReference type="CDD" id="cd11386">
    <property type="entry name" value="MCP_signal"/>
    <property type="match status" value="1"/>
</dbReference>
<dbReference type="InterPro" id="IPR035440">
    <property type="entry name" value="4HB_MCP_dom_sf"/>
</dbReference>
<dbReference type="OrthoDB" id="8982326at2"/>
<sequence length="526" mass="55171">MFRNTTIGARLWFLTVVINLLLLIVGAVGWLGMSRSNEATHQIYEQQLSAAVNLAEARSNQLLVRVLLDQATFAADPADAKARAATAEGFARESEKAWKAYLALPRSADEAKVVEDVTAKRDALFRQGVAPMIAALHAGDRDGVMKAVLETIPQLDIAFTAVNTELNKLQVASAKQVYEASQQRYRNLLTLSVCVLAAGLVFSTVVAWRLRRSIVQPLDTAIARFEKIAGGDLSAAASSGAVGAGEALADEAARNETARMLGMLGRMQASLVAMVGDVRGGADSIAAASKQIASGNADLSQRTEQQAASLEETASSMEELTSTVRQNADSAREARALASDAATLAGRGSDAVLRVVNTMQSIDASSGKIVDIIDVIEKIAFQTNILALNAAVEAARAGEHGRGFAVVAGDVRDLAQRCAGASKEIRALIGASVANVREGSGLVDEAGRAMQDIVDAVQRVSAIIGDISAASDEQSNGIEQVNVAVSQMDSMTQQNAALVEQAAAAAASLEEQAQRLTSLVATFRLA</sequence>
<dbReference type="InterPro" id="IPR004090">
    <property type="entry name" value="Chemotax_Me-accpt_rcpt"/>
</dbReference>
<evidence type="ECO:0000256" key="8">
    <source>
        <dbReference type="ARBA" id="ARBA00023224"/>
    </source>
</evidence>
<feature type="transmembrane region" description="Helical" evidence="11">
    <location>
        <begin position="12"/>
        <end position="33"/>
    </location>
</feature>
<keyword evidence="2" id="KW-1003">Cell membrane</keyword>
<keyword evidence="3" id="KW-0488">Methylation</keyword>
<gene>
    <name evidence="13" type="ORF">A2G96_14900</name>
</gene>
<proteinExistence type="inferred from homology"/>
<keyword evidence="14" id="KW-1185">Reference proteome</keyword>
<keyword evidence="4" id="KW-0997">Cell inner membrane</keyword>
<protein>
    <submittedName>
        <fullName evidence="13">Chemotaxis protein</fullName>
    </submittedName>
</protein>
<accession>A0A142JLG4</accession>
<evidence type="ECO:0000256" key="9">
    <source>
        <dbReference type="ARBA" id="ARBA00029447"/>
    </source>
</evidence>
<dbReference type="KEGG" id="cnan:A2G96_14900"/>
<evidence type="ECO:0000256" key="10">
    <source>
        <dbReference type="PROSITE-ProRule" id="PRU00284"/>
    </source>
</evidence>
<dbReference type="AlphaFoldDB" id="A0A142JLG4"/>
<evidence type="ECO:0000256" key="3">
    <source>
        <dbReference type="ARBA" id="ARBA00022481"/>
    </source>
</evidence>
<dbReference type="STRING" id="1796606.A2G96_14900"/>
<evidence type="ECO:0000256" key="5">
    <source>
        <dbReference type="ARBA" id="ARBA00022692"/>
    </source>
</evidence>
<dbReference type="PRINTS" id="PR00260">
    <property type="entry name" value="CHEMTRNSDUCR"/>
</dbReference>
<evidence type="ECO:0000313" key="13">
    <source>
        <dbReference type="EMBL" id="AMR78926.1"/>
    </source>
</evidence>
<feature type="transmembrane region" description="Helical" evidence="11">
    <location>
        <begin position="188"/>
        <end position="208"/>
    </location>
</feature>
<dbReference type="RefSeq" id="WP_062800489.1">
    <property type="nucleotide sequence ID" value="NZ_CP014844.1"/>
</dbReference>
<dbReference type="Gene3D" id="1.10.287.950">
    <property type="entry name" value="Methyl-accepting chemotaxis protein"/>
    <property type="match status" value="1"/>
</dbReference>
<dbReference type="GO" id="GO:0004888">
    <property type="term" value="F:transmembrane signaling receptor activity"/>
    <property type="evidence" value="ECO:0007669"/>
    <property type="project" value="InterPro"/>
</dbReference>
<dbReference type="GO" id="GO:0006935">
    <property type="term" value="P:chemotaxis"/>
    <property type="evidence" value="ECO:0007669"/>
    <property type="project" value="InterPro"/>
</dbReference>
<dbReference type="GO" id="GO:0005886">
    <property type="term" value="C:plasma membrane"/>
    <property type="evidence" value="ECO:0007669"/>
    <property type="project" value="UniProtKB-SubCell"/>
</dbReference>
<dbReference type="Gene3D" id="1.20.120.30">
    <property type="entry name" value="Aspartate receptor, ligand-binding domain"/>
    <property type="match status" value="1"/>
</dbReference>
<evidence type="ECO:0000256" key="4">
    <source>
        <dbReference type="ARBA" id="ARBA00022519"/>
    </source>
</evidence>
<evidence type="ECO:0000259" key="12">
    <source>
        <dbReference type="PROSITE" id="PS50111"/>
    </source>
</evidence>